<dbReference type="RefSeq" id="WP_106736734.1">
    <property type="nucleotide sequence ID" value="NZ_CP027657.1"/>
</dbReference>
<accession>A0A2R3QJC7</accession>
<dbReference type="GO" id="GO:0004553">
    <property type="term" value="F:hydrolase activity, hydrolyzing O-glycosyl compounds"/>
    <property type="evidence" value="ECO:0007669"/>
    <property type="project" value="InterPro"/>
</dbReference>
<dbReference type="EMBL" id="CP027657">
    <property type="protein sequence ID" value="AVO51891.1"/>
    <property type="molecule type" value="Genomic_DNA"/>
</dbReference>
<protein>
    <recommendedName>
        <fullName evidence="1">Carbohydrate-binding domain-containing protein</fullName>
    </recommendedName>
</protein>
<name>A0A2R3QJC7_ECTME</name>
<dbReference type="InterPro" id="IPR010502">
    <property type="entry name" value="Carb-bd_dom_fam9"/>
</dbReference>
<organism evidence="2 3">
    <name type="scientific">Ectopseudomonas mendocina</name>
    <name type="common">Pseudomonas mendocina</name>
    <dbReference type="NCBI Taxonomy" id="300"/>
    <lineage>
        <taxon>Bacteria</taxon>
        <taxon>Pseudomonadati</taxon>
        <taxon>Pseudomonadota</taxon>
        <taxon>Gammaproteobacteria</taxon>
        <taxon>Pseudomonadales</taxon>
        <taxon>Pseudomonadaceae</taxon>
        <taxon>Ectopseudomonas</taxon>
    </lineage>
</organism>
<dbReference type="Gene3D" id="2.60.40.1190">
    <property type="match status" value="1"/>
</dbReference>
<dbReference type="Pfam" id="PF16011">
    <property type="entry name" value="CBM9_2"/>
    <property type="match status" value="1"/>
</dbReference>
<feature type="domain" description="Carbohydrate-binding" evidence="1">
    <location>
        <begin position="27"/>
        <end position="224"/>
    </location>
</feature>
<dbReference type="OrthoDB" id="9801646at2"/>
<evidence type="ECO:0000259" key="1">
    <source>
        <dbReference type="Pfam" id="PF16011"/>
    </source>
</evidence>
<dbReference type="GO" id="GO:0030246">
    <property type="term" value="F:carbohydrate binding"/>
    <property type="evidence" value="ECO:0007669"/>
    <property type="project" value="InterPro"/>
</dbReference>
<dbReference type="SUPFAM" id="SSF49344">
    <property type="entry name" value="CBD9-like"/>
    <property type="match status" value="1"/>
</dbReference>
<proteinExistence type="predicted"/>
<dbReference type="CDD" id="cd09620">
    <property type="entry name" value="CBM9_like_3"/>
    <property type="match status" value="1"/>
</dbReference>
<gene>
    <name evidence="2" type="ORF">C7A17_03645</name>
</gene>
<dbReference type="Proteomes" id="UP000238327">
    <property type="component" value="Chromosome"/>
</dbReference>
<dbReference type="AlphaFoldDB" id="A0A2R3QJC7"/>
<reference evidence="2 3" key="1">
    <citation type="submission" date="2018-03" db="EMBL/GenBank/DDBJ databases">
        <title>Complete genome sequence and methylome analysis of Pseudomonas mendocina NEB 698.</title>
        <authorList>
            <person name="Morgan R.D."/>
        </authorList>
    </citation>
    <scope>NUCLEOTIDE SEQUENCE [LARGE SCALE GENOMIC DNA]</scope>
    <source>
        <strain evidence="2 3">NEB698</strain>
    </source>
</reference>
<evidence type="ECO:0000313" key="2">
    <source>
        <dbReference type="EMBL" id="AVO51891.1"/>
    </source>
</evidence>
<sequence>MEYRVNRLTQPPALNADWADPIWQAAEIIRIEQFRPESSDHRPLTEARLLYSDAGIHGIFRAHDRYVRCVHTQFQDLVCKDSCVEVYFQPKAGQAENNGYLNLEMSGNGTLLSYYITDAKRAPGGFKAFVKLTPEQGRQVDIRSTLPAVVEPELSEPTEWCLQFFLPFTLLEAYVGPLGALPGQTWRCNLFKCADETSHPHWASWRPVRELNFHAPETFGAIRFA</sequence>
<evidence type="ECO:0000313" key="3">
    <source>
        <dbReference type="Proteomes" id="UP000238327"/>
    </source>
</evidence>
<dbReference type="GO" id="GO:0016052">
    <property type="term" value="P:carbohydrate catabolic process"/>
    <property type="evidence" value="ECO:0007669"/>
    <property type="project" value="InterPro"/>
</dbReference>